<sequence>MNVNQLIMSALGDMGMKIYPNFYSGDDEEYITFSYLDERPEFWADDEPIYDGTYVRVSLWTRNNPQKYKKQIRKRLRAAGFTVTSTAELYDEEKNYVQIAVDAEIEGVVNDEEDD</sequence>
<dbReference type="EMBL" id="BK016195">
    <property type="protein sequence ID" value="DAG01567.1"/>
    <property type="molecule type" value="Genomic_DNA"/>
</dbReference>
<organism evidence="1">
    <name type="scientific">Myoviridae sp. ctKkB1</name>
    <dbReference type="NCBI Taxonomy" id="2825081"/>
    <lineage>
        <taxon>Viruses</taxon>
        <taxon>Duplodnaviria</taxon>
        <taxon>Heunggongvirae</taxon>
        <taxon>Uroviricota</taxon>
        <taxon>Caudoviricetes</taxon>
    </lineage>
</organism>
<proteinExistence type="predicted"/>
<protein>
    <submittedName>
        <fullName evidence="1">Tail component</fullName>
    </submittedName>
</protein>
<reference evidence="1" key="1">
    <citation type="journal article" date="2021" name="Proc. Natl. Acad. Sci. U.S.A.">
        <title>A Catalog of Tens of Thousands of Viruses from Human Metagenomes Reveals Hidden Associations with Chronic Diseases.</title>
        <authorList>
            <person name="Tisza M.J."/>
            <person name="Buck C.B."/>
        </authorList>
    </citation>
    <scope>NUCLEOTIDE SEQUENCE</scope>
    <source>
        <strain evidence="1">CtKkB1</strain>
    </source>
</reference>
<evidence type="ECO:0000313" key="1">
    <source>
        <dbReference type="EMBL" id="DAG01567.1"/>
    </source>
</evidence>
<name>A0A8S5V4M8_9CAUD</name>
<accession>A0A8S5V4M8</accession>